<organism evidence="1 2">
    <name type="scientific">Massilia aquatica</name>
    <dbReference type="NCBI Taxonomy" id="2609000"/>
    <lineage>
        <taxon>Bacteria</taxon>
        <taxon>Pseudomonadati</taxon>
        <taxon>Pseudomonadota</taxon>
        <taxon>Betaproteobacteria</taxon>
        <taxon>Burkholderiales</taxon>
        <taxon>Oxalobacteraceae</taxon>
        <taxon>Telluria group</taxon>
        <taxon>Massilia</taxon>
    </lineage>
</organism>
<name>A0ABX0M8L9_9BURK</name>
<evidence type="ECO:0000313" key="1">
    <source>
        <dbReference type="EMBL" id="NHZ43317.1"/>
    </source>
</evidence>
<keyword evidence="2" id="KW-1185">Reference proteome</keyword>
<protein>
    <submittedName>
        <fullName evidence="1">Uncharacterized protein</fullName>
    </submittedName>
</protein>
<dbReference type="InterPro" id="IPR014719">
    <property type="entry name" value="Ribosomal_bL12_C/ClpS-like"/>
</dbReference>
<reference evidence="1 2" key="1">
    <citation type="submission" date="2019-09" db="EMBL/GenBank/DDBJ databases">
        <title>Taxonomy of Antarctic Massilia spp.: description of Massilia rubra sp. nov., Massilia aquatica sp. nov., Massilia mucilaginosa sp. nov., Massilia frigida sp. nov. isolated from streams, lakes and regoliths.</title>
        <authorList>
            <person name="Holochova P."/>
            <person name="Sedlacek I."/>
            <person name="Kralova S."/>
            <person name="Maslanova I."/>
            <person name="Busse H.-J."/>
            <person name="Stankova E."/>
            <person name="Vrbovska V."/>
            <person name="Kovarovic V."/>
            <person name="Bartak M."/>
            <person name="Svec P."/>
            <person name="Pantucek R."/>
        </authorList>
    </citation>
    <scope>NUCLEOTIDE SEQUENCE [LARGE SCALE GENOMIC DNA]</scope>
    <source>
        <strain evidence="1 2">CCM 8693</strain>
    </source>
</reference>
<dbReference type="RefSeq" id="WP_167079299.1">
    <property type="nucleotide sequence ID" value="NZ_VVIW01000018.1"/>
</dbReference>
<dbReference type="EMBL" id="VVIW01000018">
    <property type="protein sequence ID" value="NHZ43317.1"/>
    <property type="molecule type" value="Genomic_DNA"/>
</dbReference>
<proteinExistence type="predicted"/>
<accession>A0ABX0M8L9</accession>
<dbReference type="Proteomes" id="UP000819052">
    <property type="component" value="Unassembled WGS sequence"/>
</dbReference>
<gene>
    <name evidence="1" type="ORF">F1609_24525</name>
</gene>
<evidence type="ECO:0000313" key="2">
    <source>
        <dbReference type="Proteomes" id="UP000819052"/>
    </source>
</evidence>
<dbReference type="Gene3D" id="3.30.1390.10">
    <property type="match status" value="1"/>
</dbReference>
<sequence length="73" mass="7912">MTAMGKIVLEGWNPGLNKVALNHFLRGRFGQSLGAAKRVVDDLLENQLIELAVPDAEMNDIKLALEAIGVRVA</sequence>
<comment type="caution">
    <text evidence="1">The sequence shown here is derived from an EMBL/GenBank/DDBJ whole genome shotgun (WGS) entry which is preliminary data.</text>
</comment>